<gene>
    <name evidence="2" type="ORF">CLEP1334_LOCUS2210</name>
    <name evidence="3" type="ORF">CLEP1334_LOCUS2211</name>
</gene>
<evidence type="ECO:0000256" key="1">
    <source>
        <dbReference type="SAM" id="MobiDB-lite"/>
    </source>
</evidence>
<feature type="region of interest" description="Disordered" evidence="1">
    <location>
        <begin position="174"/>
        <end position="216"/>
    </location>
</feature>
<evidence type="ECO:0000313" key="3">
    <source>
        <dbReference type="EMBL" id="CAD8526990.1"/>
    </source>
</evidence>
<dbReference type="EMBL" id="HBER01004473">
    <property type="protein sequence ID" value="CAD8526990.1"/>
    <property type="molecule type" value="Transcribed_RNA"/>
</dbReference>
<name>A0A6U5DGE1_9EUKA</name>
<dbReference type="AlphaFoldDB" id="A0A6U5DGE1"/>
<sequence length="216" mass="23909">MEGTHTCKSVGAHTSRPVVTKLTKPSPLLSDQHRAELPCLQPLTVRRSMPPRAPCSEEAKARLLARSALKPAQRFDSADYFLSKWQESQRVVEARTALAERRIAQSSKQRRPVDTAASPNNPLQSPQPLAFAGRRSVPPPASNSGEAVNRLMASKTITPLKRFDSADFFLEKWQQSKREEGGRATARDRRGRADSHASQLEHLNDGPSAAVRQRSN</sequence>
<feature type="region of interest" description="Disordered" evidence="1">
    <location>
        <begin position="1"/>
        <end position="30"/>
    </location>
</feature>
<feature type="compositionally biased region" description="Basic and acidic residues" evidence="1">
    <location>
        <begin position="174"/>
        <end position="195"/>
    </location>
</feature>
<feature type="region of interest" description="Disordered" evidence="1">
    <location>
        <begin position="101"/>
        <end position="148"/>
    </location>
</feature>
<evidence type="ECO:0000313" key="2">
    <source>
        <dbReference type="EMBL" id="CAD8526989.1"/>
    </source>
</evidence>
<feature type="compositionally biased region" description="Polar residues" evidence="1">
    <location>
        <begin position="117"/>
        <end position="127"/>
    </location>
</feature>
<accession>A0A6U5DGE1</accession>
<organism evidence="2">
    <name type="scientific">Calcidiscus leptoporus</name>
    <dbReference type="NCBI Taxonomy" id="127549"/>
    <lineage>
        <taxon>Eukaryota</taxon>
        <taxon>Haptista</taxon>
        <taxon>Haptophyta</taxon>
        <taxon>Prymnesiophyceae</taxon>
        <taxon>Coccolithales</taxon>
        <taxon>Calcidiscaceae</taxon>
        <taxon>Calcidiscus</taxon>
    </lineage>
</organism>
<dbReference type="EMBL" id="HBER01004472">
    <property type="protein sequence ID" value="CAD8526989.1"/>
    <property type="molecule type" value="Transcribed_RNA"/>
</dbReference>
<reference evidence="2" key="1">
    <citation type="submission" date="2021-01" db="EMBL/GenBank/DDBJ databases">
        <authorList>
            <person name="Corre E."/>
            <person name="Pelletier E."/>
            <person name="Niang G."/>
            <person name="Scheremetjew M."/>
            <person name="Finn R."/>
            <person name="Kale V."/>
            <person name="Holt S."/>
            <person name="Cochrane G."/>
            <person name="Meng A."/>
            <person name="Brown T."/>
            <person name="Cohen L."/>
        </authorList>
    </citation>
    <scope>NUCLEOTIDE SEQUENCE</scope>
    <source>
        <strain evidence="2">RCC1130</strain>
    </source>
</reference>
<proteinExistence type="predicted"/>
<protein>
    <submittedName>
        <fullName evidence="2">Uncharacterized protein</fullName>
    </submittedName>
</protein>